<dbReference type="GO" id="GO:0005666">
    <property type="term" value="C:RNA polymerase III complex"/>
    <property type="evidence" value="ECO:0007669"/>
    <property type="project" value="TreeGrafter"/>
</dbReference>
<dbReference type="PANTHER" id="PTHR12056:SF2">
    <property type="entry name" value="GEO11084P1"/>
    <property type="match status" value="1"/>
</dbReference>
<proteinExistence type="inferred from homology"/>
<evidence type="ECO:0000256" key="5">
    <source>
        <dbReference type="ARBA" id="ARBA00025770"/>
    </source>
</evidence>
<keyword evidence="6" id="KW-0240">DNA-directed RNA polymerase</keyword>
<dbReference type="InterPro" id="IPR039747">
    <property type="entry name" value="RPABC4"/>
</dbReference>
<dbReference type="GO" id="GO:0003899">
    <property type="term" value="F:DNA-directed RNA polymerase activity"/>
    <property type="evidence" value="ECO:0007669"/>
    <property type="project" value="InterPro"/>
</dbReference>
<keyword evidence="3" id="KW-0862">Zinc</keyword>
<dbReference type="GO" id="GO:0008270">
    <property type="term" value="F:zinc ion binding"/>
    <property type="evidence" value="ECO:0007669"/>
    <property type="project" value="InterPro"/>
</dbReference>
<evidence type="ECO:0000256" key="2">
    <source>
        <dbReference type="ARBA" id="ARBA00022723"/>
    </source>
</evidence>
<dbReference type="PANTHER" id="PTHR12056">
    <property type="entry name" value="DNA-DIRECTED RNA POLYMERASES I, II, AND III"/>
    <property type="match status" value="1"/>
</dbReference>
<dbReference type="FunFam" id="2.20.28.30:FF:000003">
    <property type="entry name" value="DNA-directed RNA polymerases I, II, and III subunit RPABC4"/>
    <property type="match status" value="1"/>
</dbReference>
<protein>
    <submittedName>
        <fullName evidence="6">DNA-directed RNA polymerase core subunit rpc10</fullName>
    </submittedName>
</protein>
<reference evidence="6" key="1">
    <citation type="submission" date="2020-11" db="EMBL/GenBank/DDBJ databases">
        <title>Kefir isolates.</title>
        <authorList>
            <person name="Marcisauskas S."/>
            <person name="Kim Y."/>
            <person name="Blasche S."/>
        </authorList>
    </citation>
    <scope>NUCLEOTIDE SEQUENCE</scope>
    <source>
        <strain evidence="6">Olga-1</strain>
    </source>
</reference>
<comment type="subcellular location">
    <subcellularLocation>
        <location evidence="1">Nucleus</location>
    </subcellularLocation>
</comment>
<name>A0A9P7BGL6_9ASCO</name>
<dbReference type="GO" id="GO:0005665">
    <property type="term" value="C:RNA polymerase II, core complex"/>
    <property type="evidence" value="ECO:0007669"/>
    <property type="project" value="TreeGrafter"/>
</dbReference>
<dbReference type="GO" id="GO:0006351">
    <property type="term" value="P:DNA-templated transcription"/>
    <property type="evidence" value="ECO:0007669"/>
    <property type="project" value="InterPro"/>
</dbReference>
<dbReference type="GO" id="GO:0003677">
    <property type="term" value="F:DNA binding"/>
    <property type="evidence" value="ECO:0007669"/>
    <property type="project" value="InterPro"/>
</dbReference>
<sequence length="424" mass="49930">MSREGFVPPSAANLGNAASGIQSIKNFGVKYVCAQCAVNFTLSPKEPVRCKECGHRVLYKARTKRMVQFEALPTKIRIHDEFSLNDYRISMLNKIKPNLIHDDNNIHNNTQIKHLILNLINKYQIYRNLDIEKFKITPILKSNIEKYQLPKLPSTLDNLSNFIYDLTLIPNFELTFNNQIIKSNVLKSLSSSSSSSSKSNDNSYINKLLVINEIINPNLNSSYNTINNFKKLNFNNNNNNDNDLQYLAWFVYFMNPDKLNMIERFNQFHFLLNYFNFKNQENILINDWEFTNNLINSNLLSFNTNFEIEKSFILDNLIKIINNINNSYKNFELINIFRTLRNAETGYEDLNSFKLIRFNIGYYRYLLLDKLINEWNKDSITEDLWNLKKLQYQWEIIYEIYYSSKNSIKPGGITFENKIKNMIS</sequence>
<keyword evidence="6" id="KW-0804">Transcription</keyword>
<keyword evidence="4" id="KW-0539">Nucleus</keyword>
<dbReference type="InterPro" id="IPR029040">
    <property type="entry name" value="RPABC4/Spt4"/>
</dbReference>
<comment type="caution">
    <text evidence="6">The sequence shown here is derived from an EMBL/GenBank/DDBJ whole genome shotgun (WGS) entry which is preliminary data.</text>
</comment>
<dbReference type="EMBL" id="PUHW01000113">
    <property type="protein sequence ID" value="KAG0688909.1"/>
    <property type="molecule type" value="Genomic_DNA"/>
</dbReference>
<evidence type="ECO:0000313" key="6">
    <source>
        <dbReference type="EMBL" id="KAG0688909.1"/>
    </source>
</evidence>
<dbReference type="Gene3D" id="2.20.28.30">
    <property type="entry name" value="RNA polymerase ii, chain L"/>
    <property type="match status" value="1"/>
</dbReference>
<dbReference type="GO" id="GO:0005736">
    <property type="term" value="C:RNA polymerase I complex"/>
    <property type="evidence" value="ECO:0007669"/>
    <property type="project" value="TreeGrafter"/>
</dbReference>
<dbReference type="AlphaFoldDB" id="A0A9P7BGL6"/>
<evidence type="ECO:0000256" key="1">
    <source>
        <dbReference type="ARBA" id="ARBA00004123"/>
    </source>
</evidence>
<keyword evidence="2" id="KW-0479">Metal-binding</keyword>
<dbReference type="SMART" id="SM00659">
    <property type="entry name" value="RPOLCX"/>
    <property type="match status" value="1"/>
</dbReference>
<organism evidence="6 7">
    <name type="scientific">Pichia californica</name>
    <dbReference type="NCBI Taxonomy" id="460514"/>
    <lineage>
        <taxon>Eukaryota</taxon>
        <taxon>Fungi</taxon>
        <taxon>Dikarya</taxon>
        <taxon>Ascomycota</taxon>
        <taxon>Saccharomycotina</taxon>
        <taxon>Pichiomycetes</taxon>
        <taxon>Pichiales</taxon>
        <taxon>Pichiaceae</taxon>
        <taxon>Pichia</taxon>
    </lineage>
</organism>
<dbReference type="InterPro" id="IPR006591">
    <property type="entry name" value="RNAP_P/RPABC4"/>
</dbReference>
<evidence type="ECO:0000256" key="3">
    <source>
        <dbReference type="ARBA" id="ARBA00022833"/>
    </source>
</evidence>
<dbReference type="SUPFAM" id="SSF63393">
    <property type="entry name" value="RNA polymerase subunits"/>
    <property type="match status" value="1"/>
</dbReference>
<evidence type="ECO:0000256" key="4">
    <source>
        <dbReference type="ARBA" id="ARBA00023242"/>
    </source>
</evidence>
<evidence type="ECO:0000313" key="7">
    <source>
        <dbReference type="Proteomes" id="UP000697127"/>
    </source>
</evidence>
<comment type="similarity">
    <text evidence="5">Belongs to the archaeal Rpo12/eukaryotic RPC10 RNA polymerase subunit family.</text>
</comment>
<accession>A0A9P7BGL6</accession>
<dbReference type="Proteomes" id="UP000697127">
    <property type="component" value="Unassembled WGS sequence"/>
</dbReference>
<dbReference type="Pfam" id="PF03604">
    <property type="entry name" value="Zn_ribbon_RPAB4"/>
    <property type="match status" value="1"/>
</dbReference>
<keyword evidence="7" id="KW-1185">Reference proteome</keyword>
<gene>
    <name evidence="6" type="primary">RPC10</name>
    <name evidence="6" type="ORF">C6P40_000348</name>
</gene>